<feature type="signal peptide" evidence="2">
    <location>
        <begin position="1"/>
        <end position="22"/>
    </location>
</feature>
<reference evidence="3 4" key="1">
    <citation type="submission" date="2018-06" db="EMBL/GenBank/DDBJ databases">
        <title>Lujinxingia sediminis gen. nov. sp. nov., a new facultative anaerobic member of the class Deltaproteobacteria, and proposal of Lujinxingaceae fam. nov.</title>
        <authorList>
            <person name="Guo L.-Y."/>
            <person name="Li C.-M."/>
            <person name="Wang S."/>
            <person name="Du Z.-J."/>
        </authorList>
    </citation>
    <scope>NUCLEOTIDE SEQUENCE [LARGE SCALE GENOMIC DNA]</scope>
    <source>
        <strain evidence="3 4">FA350</strain>
    </source>
</reference>
<organism evidence="3 4">
    <name type="scientific">Bradymonas sediminis</name>
    <dbReference type="NCBI Taxonomy" id="1548548"/>
    <lineage>
        <taxon>Bacteria</taxon>
        <taxon>Deltaproteobacteria</taxon>
        <taxon>Bradymonadales</taxon>
        <taxon>Bradymonadaceae</taxon>
        <taxon>Bradymonas</taxon>
    </lineage>
</organism>
<dbReference type="AlphaFoldDB" id="A0A2Z4FJ96"/>
<proteinExistence type="predicted"/>
<evidence type="ECO:0000313" key="3">
    <source>
        <dbReference type="EMBL" id="AWV89012.1"/>
    </source>
</evidence>
<feature type="region of interest" description="Disordered" evidence="1">
    <location>
        <begin position="27"/>
        <end position="53"/>
    </location>
</feature>
<evidence type="ECO:0000313" key="4">
    <source>
        <dbReference type="Proteomes" id="UP000249799"/>
    </source>
</evidence>
<accession>A0A2Z4FJ96</accession>
<name>A0A2Z4FJ96_9DELT</name>
<feature type="chain" id="PRO_5043478597" evidence="2">
    <location>
        <begin position="23"/>
        <end position="102"/>
    </location>
</feature>
<dbReference type="KEGG" id="bsed:DN745_06535"/>
<gene>
    <name evidence="3" type="ORF">DN745_06535</name>
</gene>
<protein>
    <submittedName>
        <fullName evidence="3">Uncharacterized protein</fullName>
    </submittedName>
</protein>
<sequence>MKNNLIKSLSLSLLVMLFGVMACEPPAEDADKATPEVAAEAAKDEKAEPAPAPVEVAELPDQKQRMAELLKMEQESASAEIDADNADEIAAQLEAEIEADLE</sequence>
<evidence type="ECO:0000256" key="2">
    <source>
        <dbReference type="SAM" id="SignalP"/>
    </source>
</evidence>
<dbReference type="Proteomes" id="UP000249799">
    <property type="component" value="Chromosome"/>
</dbReference>
<dbReference type="RefSeq" id="WP_111333162.1">
    <property type="nucleotide sequence ID" value="NZ_CP030032.1"/>
</dbReference>
<keyword evidence="2" id="KW-0732">Signal</keyword>
<dbReference type="PROSITE" id="PS51257">
    <property type="entry name" value="PROKAR_LIPOPROTEIN"/>
    <property type="match status" value="1"/>
</dbReference>
<evidence type="ECO:0000256" key="1">
    <source>
        <dbReference type="SAM" id="MobiDB-lite"/>
    </source>
</evidence>
<dbReference type="EMBL" id="CP030032">
    <property type="protein sequence ID" value="AWV89012.1"/>
    <property type="molecule type" value="Genomic_DNA"/>
</dbReference>
<keyword evidence="4" id="KW-1185">Reference proteome</keyword>